<comment type="caution">
    <text evidence="3">The sequence shown here is derived from an EMBL/GenBank/DDBJ whole genome shotgun (WGS) entry which is preliminary data.</text>
</comment>
<reference evidence="3 4" key="1">
    <citation type="submission" date="2017-04" db="EMBL/GenBank/DDBJ databases">
        <title>Complete genome of Campylobacter concisus ATCC 33237T and draft genomes for an additional eight well characterized C. concisus strains.</title>
        <authorList>
            <person name="Cornelius A.J."/>
            <person name="Miller W.G."/>
            <person name="Lastovica A.J."/>
            <person name="On S.L."/>
            <person name="French N.P."/>
            <person name="Vandenberg O."/>
            <person name="Biggs P.J."/>
        </authorList>
    </citation>
    <scope>NUCLEOTIDE SEQUENCE [LARGE SCALE GENOMIC DNA]</scope>
    <source>
        <strain evidence="3 4">CCUG 19995</strain>
    </source>
</reference>
<dbReference type="Gene3D" id="1.10.3290.10">
    <property type="entry name" value="Fido-like domain"/>
    <property type="match status" value="1"/>
</dbReference>
<dbReference type="InterPro" id="IPR036597">
    <property type="entry name" value="Fido-like_dom_sf"/>
</dbReference>
<dbReference type="InterPro" id="IPR025230">
    <property type="entry name" value="DUF4172"/>
</dbReference>
<dbReference type="Pfam" id="PF13776">
    <property type="entry name" value="DUF4172"/>
    <property type="match status" value="1"/>
</dbReference>
<evidence type="ECO:0000259" key="2">
    <source>
        <dbReference type="Pfam" id="PF13776"/>
    </source>
</evidence>
<feature type="domain" description="DUF4172" evidence="2">
    <location>
        <begin position="5"/>
        <end position="84"/>
    </location>
</feature>
<gene>
    <name evidence="3" type="ORF">B9N65_09590</name>
</gene>
<dbReference type="RefSeq" id="WP_087583717.1">
    <property type="nucleotide sequence ID" value="NZ_NDYN01000009.1"/>
</dbReference>
<dbReference type="Proteomes" id="UP000196317">
    <property type="component" value="Unassembled WGS sequence"/>
</dbReference>
<keyword evidence="1" id="KW-0175">Coiled coil</keyword>
<evidence type="ECO:0000313" key="4">
    <source>
        <dbReference type="Proteomes" id="UP000196317"/>
    </source>
</evidence>
<name>A0A1Y5MIK0_9BACT</name>
<organism evidence="3 4">
    <name type="scientific">Campylobacter concisus</name>
    <dbReference type="NCBI Taxonomy" id="199"/>
    <lineage>
        <taxon>Bacteria</taxon>
        <taxon>Pseudomonadati</taxon>
        <taxon>Campylobacterota</taxon>
        <taxon>Epsilonproteobacteria</taxon>
        <taxon>Campylobacterales</taxon>
        <taxon>Campylobacteraceae</taxon>
        <taxon>Campylobacter</taxon>
    </lineage>
</organism>
<dbReference type="AlphaFoldDB" id="A0A1Y5MIK0"/>
<accession>A0A1Y5MIK0</accession>
<protein>
    <recommendedName>
        <fullName evidence="2">DUF4172 domain-containing protein</fullName>
    </recommendedName>
</protein>
<evidence type="ECO:0000256" key="1">
    <source>
        <dbReference type="SAM" id="Coils"/>
    </source>
</evidence>
<dbReference type="EMBL" id="NDYN01000009">
    <property type="protein sequence ID" value="OUT06983.1"/>
    <property type="molecule type" value="Genomic_DNA"/>
</dbReference>
<evidence type="ECO:0000313" key="3">
    <source>
        <dbReference type="EMBL" id="OUT06983.1"/>
    </source>
</evidence>
<sequence length="177" mass="20741">MQNLWIWKHPNYPNFSFDKRIISTLANKLEQENENLKEIISNISGNDLLKAQISALEDEIFYSSLIEGEKFKRSSIRSSVKKRLDENFDWLADTHATRHSDNLVSLMLDANLNKAPMNFERLHGWHNALFEYSHSKIYKIKRAKFRDDEMSVVSGPSKNAQIHYEALPVERVEDEIF</sequence>
<feature type="coiled-coil region" evidence="1">
    <location>
        <begin position="19"/>
        <end position="46"/>
    </location>
</feature>
<proteinExistence type="predicted"/>